<evidence type="ECO:0000313" key="1">
    <source>
        <dbReference type="EMBL" id="AOV16034.1"/>
    </source>
</evidence>
<proteinExistence type="predicted"/>
<dbReference type="Proteomes" id="UP000095342">
    <property type="component" value="Chromosome"/>
</dbReference>
<sequence length="202" mass="22989">MALVADYFARGRVRPGQRPPQSAGDEAFLNWMWGESLEPPQAIAYEAVSEQLYAALTDGQIPIYDWPMFVPTRTPDTATLEREVIRLDELKAWLERSLVADAAALINEIFRGTEPDAEQPNVCAVIRRKRGRPRKAPENLQPEADELIKKHWDETGEELSMNAICLRLAEKYGITPDTAKARFTEYNVTVALRNHQKRRGQK</sequence>
<dbReference type="EMBL" id="CP017448">
    <property type="protein sequence ID" value="AOV16034.1"/>
    <property type="molecule type" value="Genomic_DNA"/>
</dbReference>
<name>A0A1D8K524_9GAMM</name>
<gene>
    <name evidence="1" type="ORF">BJI67_02175</name>
</gene>
<keyword evidence="2" id="KW-1185">Reference proteome</keyword>
<organism evidence="1 2">
    <name type="scientific">Acidihalobacter aeolianus</name>
    <dbReference type="NCBI Taxonomy" id="2792603"/>
    <lineage>
        <taxon>Bacteria</taxon>
        <taxon>Pseudomonadati</taxon>
        <taxon>Pseudomonadota</taxon>
        <taxon>Gammaproteobacteria</taxon>
        <taxon>Chromatiales</taxon>
        <taxon>Ectothiorhodospiraceae</taxon>
        <taxon>Acidihalobacter</taxon>
    </lineage>
</organism>
<reference evidence="1 2" key="1">
    <citation type="submission" date="2016-09" db="EMBL/GenBank/DDBJ databases">
        <title>Acidihalobacter prosperus V6 (DSM14174).</title>
        <authorList>
            <person name="Khaleque H.N."/>
            <person name="Ramsay J.P."/>
            <person name="Murphy R.J.T."/>
            <person name="Kaksonen A.H."/>
            <person name="Boxall N.J."/>
            <person name="Watkin E.L.J."/>
        </authorList>
    </citation>
    <scope>NUCLEOTIDE SEQUENCE [LARGE SCALE GENOMIC DNA]</scope>
    <source>
        <strain evidence="1 2">V6</strain>
    </source>
</reference>
<dbReference type="KEGG" id="aaeo:BJI67_02175"/>
<dbReference type="AlphaFoldDB" id="A0A1D8K524"/>
<protein>
    <submittedName>
        <fullName evidence="1">Uncharacterized protein</fullName>
    </submittedName>
</protein>
<accession>A0A1D8K524</accession>
<evidence type="ECO:0000313" key="2">
    <source>
        <dbReference type="Proteomes" id="UP000095342"/>
    </source>
</evidence>